<keyword evidence="9" id="KW-1185">Reference proteome</keyword>
<dbReference type="Pfam" id="PF00069">
    <property type="entry name" value="Pkinase"/>
    <property type="match status" value="1"/>
</dbReference>
<dbReference type="Gene3D" id="1.10.510.10">
    <property type="entry name" value="Transferase(Phosphotransferase) domain 1"/>
    <property type="match status" value="1"/>
</dbReference>
<keyword evidence="3" id="KW-0547">Nucleotide-binding</keyword>
<evidence type="ECO:0000259" key="7">
    <source>
        <dbReference type="PROSITE" id="PS50011"/>
    </source>
</evidence>
<evidence type="ECO:0000256" key="1">
    <source>
        <dbReference type="ARBA" id="ARBA00022527"/>
    </source>
</evidence>
<proteinExistence type="predicted"/>
<dbReference type="OrthoDB" id="6854449at2"/>
<evidence type="ECO:0000256" key="2">
    <source>
        <dbReference type="ARBA" id="ARBA00022679"/>
    </source>
</evidence>
<dbReference type="AlphaFoldDB" id="A0A1X7APD2"/>
<feature type="compositionally biased region" description="Basic and acidic residues" evidence="6">
    <location>
        <begin position="67"/>
        <end position="80"/>
    </location>
</feature>
<dbReference type="InterPro" id="IPR008266">
    <property type="entry name" value="Tyr_kinase_AS"/>
</dbReference>
<keyword evidence="1" id="KW-0723">Serine/threonine-protein kinase</keyword>
<dbReference type="Proteomes" id="UP000196573">
    <property type="component" value="Unassembled WGS sequence"/>
</dbReference>
<dbReference type="InterPro" id="IPR000719">
    <property type="entry name" value="Prot_kinase_dom"/>
</dbReference>
<dbReference type="SMART" id="SM00220">
    <property type="entry name" value="S_TKc"/>
    <property type="match status" value="1"/>
</dbReference>
<reference evidence="8 9" key="1">
    <citation type="submission" date="2017-03" db="EMBL/GenBank/DDBJ databases">
        <authorList>
            <person name="Afonso C.L."/>
            <person name="Miller P.J."/>
            <person name="Scott M.A."/>
            <person name="Spackman E."/>
            <person name="Goraichik I."/>
            <person name="Dimitrov K.M."/>
            <person name="Suarez D.L."/>
            <person name="Swayne D.E."/>
        </authorList>
    </citation>
    <scope>NUCLEOTIDE SEQUENCE [LARGE SCALE GENOMIC DNA]</scope>
    <source>
        <strain evidence="8">SB41UT1</strain>
    </source>
</reference>
<feature type="domain" description="Protein kinase" evidence="7">
    <location>
        <begin position="140"/>
        <end position="414"/>
    </location>
</feature>
<gene>
    <name evidence="8" type="ORF">EHSB41UT_03955</name>
</gene>
<dbReference type="PROSITE" id="PS50011">
    <property type="entry name" value="PROTEIN_KINASE_DOM"/>
    <property type="match status" value="1"/>
</dbReference>
<feature type="compositionally biased region" description="Basic and acidic residues" evidence="6">
    <location>
        <begin position="7"/>
        <end position="17"/>
    </location>
</feature>
<organism evidence="8 9">
    <name type="scientific">Parendozoicomonas haliclonae</name>
    <dbReference type="NCBI Taxonomy" id="1960125"/>
    <lineage>
        <taxon>Bacteria</taxon>
        <taxon>Pseudomonadati</taxon>
        <taxon>Pseudomonadota</taxon>
        <taxon>Gammaproteobacteria</taxon>
        <taxon>Oceanospirillales</taxon>
        <taxon>Endozoicomonadaceae</taxon>
        <taxon>Parendozoicomonas</taxon>
    </lineage>
</organism>
<evidence type="ECO:0000256" key="3">
    <source>
        <dbReference type="ARBA" id="ARBA00022741"/>
    </source>
</evidence>
<protein>
    <submittedName>
        <fullName evidence="8">3-deoxy-D-manno-octulosonic-acid kinase</fullName>
    </submittedName>
</protein>
<evidence type="ECO:0000313" key="8">
    <source>
        <dbReference type="EMBL" id="SMA50164.1"/>
    </source>
</evidence>
<accession>A0A1X7APD2</accession>
<feature type="region of interest" description="Disordered" evidence="6">
    <location>
        <begin position="60"/>
        <end position="80"/>
    </location>
</feature>
<dbReference type="GO" id="GO:0004674">
    <property type="term" value="F:protein serine/threonine kinase activity"/>
    <property type="evidence" value="ECO:0007669"/>
    <property type="project" value="UniProtKB-KW"/>
</dbReference>
<name>A0A1X7APD2_9GAMM</name>
<dbReference type="GO" id="GO:0005524">
    <property type="term" value="F:ATP binding"/>
    <property type="evidence" value="ECO:0007669"/>
    <property type="project" value="UniProtKB-KW"/>
</dbReference>
<evidence type="ECO:0000256" key="6">
    <source>
        <dbReference type="SAM" id="MobiDB-lite"/>
    </source>
</evidence>
<keyword evidence="2" id="KW-0808">Transferase</keyword>
<dbReference type="PROSITE" id="PS00109">
    <property type="entry name" value="PROTEIN_KINASE_TYR"/>
    <property type="match status" value="1"/>
</dbReference>
<dbReference type="PANTHER" id="PTHR43895">
    <property type="entry name" value="CALCIUM/CALMODULIN-DEPENDENT PROTEIN KINASE KINASE-RELATED"/>
    <property type="match status" value="1"/>
</dbReference>
<keyword evidence="4 8" id="KW-0418">Kinase</keyword>
<feature type="region of interest" description="Disordered" evidence="6">
    <location>
        <begin position="1"/>
        <end position="32"/>
    </location>
</feature>
<dbReference type="InterPro" id="IPR011009">
    <property type="entry name" value="Kinase-like_dom_sf"/>
</dbReference>
<dbReference type="EMBL" id="FWPT01000011">
    <property type="protein sequence ID" value="SMA50164.1"/>
    <property type="molecule type" value="Genomic_DNA"/>
</dbReference>
<evidence type="ECO:0000313" key="9">
    <source>
        <dbReference type="Proteomes" id="UP000196573"/>
    </source>
</evidence>
<dbReference type="GO" id="GO:0007165">
    <property type="term" value="P:signal transduction"/>
    <property type="evidence" value="ECO:0007669"/>
    <property type="project" value="TreeGrafter"/>
</dbReference>
<evidence type="ECO:0000256" key="4">
    <source>
        <dbReference type="ARBA" id="ARBA00022777"/>
    </source>
</evidence>
<sequence length="414" mass="46620">MFGYTRDTSHHGFTTDRRHWKPGRRQVETEAHHHASHFQFGYWGVKPVPKAKEAVRLPQLVASDNKQGPEPKVEKRSSPEPVRFPRIEYRAISVQTDPVEIHPVDKGKPAAVKPKPATPRLPELTEKLTAAERGELRNKYSQKRLLDTSTANYLYALRLRSGATPRDIVIKAKQVGFADSDIQHEADILTSLKHSAIICSLFTLSTKTGMALVLPRYECALDQALLGKSKCIPANTFTFEFICKTMSDIGEGLIYMHDKGIYHNDLRADNILLDKQKYAVICDFDLASTARDPEVKLDPRFAFNTVVAPEIYDKKKGADHVRVDIFGACSILHSMLSKHTAALYCKWVEHYGSKYSRVHRDKGVNALHWRLQGKPNSAQAAFVHDHVALKGLRLNPNDRQSSMTDVLKGLKPPS</sequence>
<keyword evidence="5" id="KW-0067">ATP-binding</keyword>
<dbReference type="PANTHER" id="PTHR43895:SF28">
    <property type="entry name" value="CBL-INTERACTING SERINE_THREONINE-PROTEIN KINASE 15"/>
    <property type="match status" value="1"/>
</dbReference>
<evidence type="ECO:0000256" key="5">
    <source>
        <dbReference type="ARBA" id="ARBA00022840"/>
    </source>
</evidence>
<dbReference type="SUPFAM" id="SSF56112">
    <property type="entry name" value="Protein kinase-like (PK-like)"/>
    <property type="match status" value="1"/>
</dbReference>